<dbReference type="SUPFAM" id="SSF56112">
    <property type="entry name" value="Protein kinase-like (PK-like)"/>
    <property type="match status" value="1"/>
</dbReference>
<evidence type="ECO:0000259" key="4">
    <source>
        <dbReference type="PROSITE" id="PS51158"/>
    </source>
</evidence>
<reference evidence="5" key="1">
    <citation type="submission" date="2022-08" db="EMBL/GenBank/DDBJ databases">
        <authorList>
            <consortium name="DOE Joint Genome Institute"/>
            <person name="Min B."/>
            <person name="Riley R."/>
            <person name="Sierra-Patev S."/>
            <person name="Naranjo-Ortiz M."/>
            <person name="Looney B."/>
            <person name="Konkel Z."/>
            <person name="Slot J.C."/>
            <person name="Sakamoto Y."/>
            <person name="Steenwyk J.L."/>
            <person name="Rokas A."/>
            <person name="Carro J."/>
            <person name="Camarero S."/>
            <person name="Ferreira P."/>
            <person name="Molpeceres G."/>
            <person name="Ruiz-Duenas F.J."/>
            <person name="Serrano A."/>
            <person name="Henrissat B."/>
            <person name="Drula E."/>
            <person name="Hughes K.W."/>
            <person name="Mata J.L."/>
            <person name="Ishikawa N.K."/>
            <person name="Vargas-Isla R."/>
            <person name="Ushijima S."/>
            <person name="Smith C.A."/>
            <person name="Ahrendt S."/>
            <person name="Andreopoulos W."/>
            <person name="He G."/>
            <person name="Labutti K."/>
            <person name="Lipzen A."/>
            <person name="Ng V."/>
            <person name="Sandor L."/>
            <person name="Barry K."/>
            <person name="Martinez A.T."/>
            <person name="Xiao Y."/>
            <person name="Gibbons J.G."/>
            <person name="Terashima K."/>
            <person name="Hibbett D.S."/>
            <person name="Grigoriev I.V."/>
        </authorList>
    </citation>
    <scope>NUCLEOTIDE SEQUENCE</scope>
    <source>
        <strain evidence="5">Sp2 HRB7682 ss15</strain>
    </source>
</reference>
<dbReference type="InterPro" id="IPR004166">
    <property type="entry name" value="a-kinase_dom"/>
</dbReference>
<protein>
    <recommendedName>
        <fullName evidence="4">Alpha-type protein kinase domain-containing protein</fullName>
    </recommendedName>
</protein>
<keyword evidence="1" id="KW-0723">Serine/threonine-protein kinase</keyword>
<keyword evidence="3" id="KW-0418">Kinase</keyword>
<comment type="caution">
    <text evidence="5">The sequence shown here is derived from an EMBL/GenBank/DDBJ whole genome shotgun (WGS) entry which is preliminary data.</text>
</comment>
<dbReference type="Pfam" id="PF02816">
    <property type="entry name" value="Alpha_kinase"/>
    <property type="match status" value="1"/>
</dbReference>
<feature type="non-terminal residue" evidence="5">
    <location>
        <position position="1"/>
    </location>
</feature>
<organism evidence="5 6">
    <name type="scientific">Lentinula lateritia</name>
    <dbReference type="NCBI Taxonomy" id="40482"/>
    <lineage>
        <taxon>Eukaryota</taxon>
        <taxon>Fungi</taxon>
        <taxon>Dikarya</taxon>
        <taxon>Basidiomycota</taxon>
        <taxon>Agaricomycotina</taxon>
        <taxon>Agaricomycetes</taxon>
        <taxon>Agaricomycetidae</taxon>
        <taxon>Agaricales</taxon>
        <taxon>Marasmiineae</taxon>
        <taxon>Omphalotaceae</taxon>
        <taxon>Lentinula</taxon>
    </lineage>
</organism>
<feature type="domain" description="Alpha-type protein kinase" evidence="4">
    <location>
        <begin position="1"/>
        <end position="174"/>
    </location>
</feature>
<gene>
    <name evidence="5" type="ORF">C8J55DRAFT_408662</name>
</gene>
<dbReference type="PROSITE" id="PS51158">
    <property type="entry name" value="ALPHA_KINASE"/>
    <property type="match status" value="1"/>
</dbReference>
<dbReference type="Proteomes" id="UP001150238">
    <property type="component" value="Unassembled WGS sequence"/>
</dbReference>
<dbReference type="Gene3D" id="3.20.200.10">
    <property type="entry name" value="MHCK/EF2 kinase"/>
    <property type="match status" value="1"/>
</dbReference>
<dbReference type="AlphaFoldDB" id="A0A9W8ZTI7"/>
<evidence type="ECO:0000256" key="1">
    <source>
        <dbReference type="ARBA" id="ARBA00022527"/>
    </source>
</evidence>
<evidence type="ECO:0000313" key="6">
    <source>
        <dbReference type="Proteomes" id="UP001150238"/>
    </source>
</evidence>
<sequence length="174" mass="19309">ECTVLMWCNSLLNHSLAYIQLVHASSPCPLPIYNLSFVAAALASGSGVTAKPVVYIIKDRIPGDWQKYIVNSTAIPLISKDDPEYYRALFMSFIQHVQFEKTDGLAFISDWQGVGNLLSDLQLMTHPLKLAAMHEALSTESALNLYGDGNLPAAFMRFPEEHICNEYCTWAGLP</sequence>
<evidence type="ECO:0000313" key="5">
    <source>
        <dbReference type="EMBL" id="KAJ4466609.1"/>
    </source>
</evidence>
<dbReference type="InterPro" id="IPR011009">
    <property type="entry name" value="Kinase-like_dom_sf"/>
</dbReference>
<feature type="non-terminal residue" evidence="5">
    <location>
        <position position="174"/>
    </location>
</feature>
<accession>A0A9W8ZTI7</accession>
<proteinExistence type="predicted"/>
<dbReference type="EMBL" id="JANVFS010000044">
    <property type="protein sequence ID" value="KAJ4466609.1"/>
    <property type="molecule type" value="Genomic_DNA"/>
</dbReference>
<reference evidence="5" key="2">
    <citation type="journal article" date="2023" name="Proc. Natl. Acad. Sci. U.S.A.">
        <title>A global phylogenomic analysis of the shiitake genus Lentinula.</title>
        <authorList>
            <person name="Sierra-Patev S."/>
            <person name="Min B."/>
            <person name="Naranjo-Ortiz M."/>
            <person name="Looney B."/>
            <person name="Konkel Z."/>
            <person name="Slot J.C."/>
            <person name="Sakamoto Y."/>
            <person name="Steenwyk J.L."/>
            <person name="Rokas A."/>
            <person name="Carro J."/>
            <person name="Camarero S."/>
            <person name="Ferreira P."/>
            <person name="Molpeceres G."/>
            <person name="Ruiz-Duenas F.J."/>
            <person name="Serrano A."/>
            <person name="Henrissat B."/>
            <person name="Drula E."/>
            <person name="Hughes K.W."/>
            <person name="Mata J.L."/>
            <person name="Ishikawa N.K."/>
            <person name="Vargas-Isla R."/>
            <person name="Ushijima S."/>
            <person name="Smith C.A."/>
            <person name="Donoghue J."/>
            <person name="Ahrendt S."/>
            <person name="Andreopoulos W."/>
            <person name="He G."/>
            <person name="LaButti K."/>
            <person name="Lipzen A."/>
            <person name="Ng V."/>
            <person name="Riley R."/>
            <person name="Sandor L."/>
            <person name="Barry K."/>
            <person name="Martinez A.T."/>
            <person name="Xiao Y."/>
            <person name="Gibbons J.G."/>
            <person name="Terashima K."/>
            <person name="Grigoriev I.V."/>
            <person name="Hibbett D."/>
        </authorList>
    </citation>
    <scope>NUCLEOTIDE SEQUENCE</scope>
    <source>
        <strain evidence="5">Sp2 HRB7682 ss15</strain>
    </source>
</reference>
<dbReference type="GO" id="GO:0004674">
    <property type="term" value="F:protein serine/threonine kinase activity"/>
    <property type="evidence" value="ECO:0007669"/>
    <property type="project" value="UniProtKB-KW"/>
</dbReference>
<name>A0A9W8ZTI7_9AGAR</name>
<evidence type="ECO:0000256" key="3">
    <source>
        <dbReference type="ARBA" id="ARBA00022777"/>
    </source>
</evidence>
<keyword evidence="2" id="KW-0808">Transferase</keyword>
<dbReference type="GO" id="GO:0005524">
    <property type="term" value="F:ATP binding"/>
    <property type="evidence" value="ECO:0007669"/>
    <property type="project" value="InterPro"/>
</dbReference>
<evidence type="ECO:0000256" key="2">
    <source>
        <dbReference type="ARBA" id="ARBA00022679"/>
    </source>
</evidence>